<evidence type="ECO:0000256" key="4">
    <source>
        <dbReference type="ARBA" id="ARBA00023242"/>
    </source>
</evidence>
<evidence type="ECO:0000256" key="1">
    <source>
        <dbReference type="ARBA" id="ARBA00004123"/>
    </source>
</evidence>
<sequence length="147" mass="16715">MSKRTTTHYLNTKTPKVHPFISILRTPKRNPNNSFVSPISFPVMGSTTTRRPKNFPARRVIRRSISSHQRRSRSLHYKSITTSSPSSVSNKLQALKHLIPAQELESDAAIGSTDKLFQETADYILLLRTRVSILQKLVDFYCSSSQN</sequence>
<dbReference type="GO" id="GO:0005634">
    <property type="term" value="C:nucleus"/>
    <property type="evidence" value="ECO:0007669"/>
    <property type="project" value="UniProtKB-SubCell"/>
</dbReference>
<reference evidence="5 6" key="1">
    <citation type="submission" date="2022-01" db="EMBL/GenBank/DDBJ databases">
        <authorList>
            <person name="Xiong W."/>
            <person name="Schranz E."/>
        </authorList>
    </citation>
    <scope>NUCLEOTIDE SEQUENCE [LARGE SCALE GENOMIC DNA]</scope>
</reference>
<keyword evidence="3" id="KW-0804">Transcription</keyword>
<evidence type="ECO:0000313" key="6">
    <source>
        <dbReference type="Proteomes" id="UP001157418"/>
    </source>
</evidence>
<evidence type="ECO:0000313" key="5">
    <source>
        <dbReference type="EMBL" id="CAH1434281.1"/>
    </source>
</evidence>
<evidence type="ECO:0000256" key="2">
    <source>
        <dbReference type="ARBA" id="ARBA00023015"/>
    </source>
</evidence>
<dbReference type="PANTHER" id="PTHR33124:SF57">
    <property type="entry name" value="TRANSCRIPTION FACTOR UPBEAT-LIKE PROTEIN"/>
    <property type="match status" value="1"/>
</dbReference>
<keyword evidence="6" id="KW-1185">Reference proteome</keyword>
<dbReference type="Proteomes" id="UP001157418">
    <property type="component" value="Unassembled WGS sequence"/>
</dbReference>
<protein>
    <recommendedName>
        <fullName evidence="7">BHLH domain-containing protein</fullName>
    </recommendedName>
</protein>
<comment type="subcellular location">
    <subcellularLocation>
        <location evidence="1">Nucleus</location>
    </subcellularLocation>
</comment>
<dbReference type="EMBL" id="CAKMRJ010003389">
    <property type="protein sequence ID" value="CAH1434281.1"/>
    <property type="molecule type" value="Genomic_DNA"/>
</dbReference>
<comment type="caution">
    <text evidence="5">The sequence shown here is derived from an EMBL/GenBank/DDBJ whole genome shotgun (WGS) entry which is preliminary data.</text>
</comment>
<evidence type="ECO:0000256" key="3">
    <source>
        <dbReference type="ARBA" id="ARBA00023163"/>
    </source>
</evidence>
<dbReference type="InterPro" id="IPR044549">
    <property type="entry name" value="bHLH_AtIBH1-like"/>
</dbReference>
<proteinExistence type="predicted"/>
<organism evidence="5 6">
    <name type="scientific">Lactuca virosa</name>
    <dbReference type="NCBI Taxonomy" id="75947"/>
    <lineage>
        <taxon>Eukaryota</taxon>
        <taxon>Viridiplantae</taxon>
        <taxon>Streptophyta</taxon>
        <taxon>Embryophyta</taxon>
        <taxon>Tracheophyta</taxon>
        <taxon>Spermatophyta</taxon>
        <taxon>Magnoliopsida</taxon>
        <taxon>eudicotyledons</taxon>
        <taxon>Gunneridae</taxon>
        <taxon>Pentapetalae</taxon>
        <taxon>asterids</taxon>
        <taxon>campanulids</taxon>
        <taxon>Asterales</taxon>
        <taxon>Asteraceae</taxon>
        <taxon>Cichorioideae</taxon>
        <taxon>Cichorieae</taxon>
        <taxon>Lactucinae</taxon>
        <taxon>Lactuca</taxon>
    </lineage>
</organism>
<accession>A0AAU9N8R8</accession>
<keyword evidence="2" id="KW-0805">Transcription regulation</keyword>
<name>A0AAU9N8R8_9ASTR</name>
<evidence type="ECO:0008006" key="7">
    <source>
        <dbReference type="Google" id="ProtNLM"/>
    </source>
</evidence>
<gene>
    <name evidence="5" type="ORF">LVIROSA_LOCUS20811</name>
</gene>
<keyword evidence="4" id="KW-0539">Nucleus</keyword>
<dbReference type="GO" id="GO:0006355">
    <property type="term" value="P:regulation of DNA-templated transcription"/>
    <property type="evidence" value="ECO:0007669"/>
    <property type="project" value="InterPro"/>
</dbReference>
<dbReference type="InterPro" id="IPR044660">
    <property type="entry name" value="IBH1-like"/>
</dbReference>
<dbReference type="PANTHER" id="PTHR33124">
    <property type="entry name" value="TRANSCRIPTION FACTOR IBH1-LIKE 1"/>
    <property type="match status" value="1"/>
</dbReference>
<dbReference type="CDD" id="cd11444">
    <property type="entry name" value="bHLH_AtIBH1_like"/>
    <property type="match status" value="1"/>
</dbReference>
<dbReference type="AlphaFoldDB" id="A0AAU9N8R8"/>